<accession>A0A9P6I1L9</accession>
<keyword evidence="3" id="KW-1185">Reference proteome</keyword>
<sequence length="743" mass="83658">MNDNDATSGDVGTSAPAAPSMNLPEMRALVTPSSGAEEAAIGGFRVNQPNTIITIRLMNRGRVLYELSPGLTQYSYYVGFDGLQMRPVFVRRSNKGAMKTQDMSDNFRKGNLRVAGSWKQAELIIPPSDMLRPGQMSFLKARCAGFRLTDENGFGLRKLDPAEAREAQDIRDKQKENFFRGHPCPVYIQAPDIPIDYATVDDMKPENWAYFRMVLPKMAGRVVPEALIEELRSFSSRYSSDLVPLNLAISMCLVWCRYSLEPHHGAELAADANNDRNKQLAWEVPVPPLARFLLYSTHFLRFHEFYELSAYVHIFRYAVEMYNRDMWLSPAFDIDPSHIDECLVKQLYSTMSLQENDWMEIIPPSWDGSRMAMPANRGCRAMRSPETTAALMLPDINTLDFPTYSNAESYGLNGLSNYEVPTSSDKQESVWGRRDVHIHVDYVESQIIEEFSSAFVSGEVPFLASACLEPQDKEWDTVKLWTAPQTRVRRPWPQIPFAKNHAVISMQILASNRTIDQRQATAEGSFHRLDHKPPQKASQQAMTLGSTFEQATSDEPFPFRNELSAKDLRILRKLLEDDLADDKPISSHFRLLKQRTDLCDAGLTKQKIVESIKIAVVATDQAATKLQDFGLGQKLEEDEIVHSLIEPICILLGIVYTGSVVRAVMEILRVDESLGDKIGIFLRICSTSPSGMFKIREALGDLICSAGLVHMWRFTGSRVDRGLRGFLRGELESDDPFAAKASG</sequence>
<dbReference type="RefSeq" id="XP_038744768.1">
    <property type="nucleotide sequence ID" value="XM_038889844.1"/>
</dbReference>
<proteinExistence type="predicted"/>
<reference evidence="2" key="1">
    <citation type="submission" date="2020-03" db="EMBL/GenBank/DDBJ databases">
        <authorList>
            <person name="He L."/>
        </authorList>
    </citation>
    <scope>NUCLEOTIDE SEQUENCE</scope>
    <source>
        <strain evidence="2">CkLH20</strain>
    </source>
</reference>
<feature type="compositionally biased region" description="Polar residues" evidence="1">
    <location>
        <begin position="1"/>
        <end position="11"/>
    </location>
</feature>
<name>A0A9P6I1L9_9PEZI</name>
<protein>
    <submittedName>
        <fullName evidence="2">Uncharacterized protein</fullName>
    </submittedName>
</protein>
<gene>
    <name evidence="2" type="ORF">CkaCkLH20_07127</name>
</gene>
<dbReference type="Proteomes" id="UP000781932">
    <property type="component" value="Unassembled WGS sequence"/>
</dbReference>
<dbReference type="OrthoDB" id="4832458at2759"/>
<organism evidence="2 3">
    <name type="scientific">Colletotrichum karsti</name>
    <dbReference type="NCBI Taxonomy" id="1095194"/>
    <lineage>
        <taxon>Eukaryota</taxon>
        <taxon>Fungi</taxon>
        <taxon>Dikarya</taxon>
        <taxon>Ascomycota</taxon>
        <taxon>Pezizomycotina</taxon>
        <taxon>Sordariomycetes</taxon>
        <taxon>Hypocreomycetidae</taxon>
        <taxon>Glomerellales</taxon>
        <taxon>Glomerellaceae</taxon>
        <taxon>Colletotrichum</taxon>
        <taxon>Colletotrichum boninense species complex</taxon>
    </lineage>
</organism>
<dbReference type="GeneID" id="62162918"/>
<reference evidence="2" key="2">
    <citation type="submission" date="2020-11" db="EMBL/GenBank/DDBJ databases">
        <title>Whole genome sequencing of Colletotrichum sp.</title>
        <authorList>
            <person name="Li H."/>
        </authorList>
    </citation>
    <scope>NUCLEOTIDE SEQUENCE</scope>
    <source>
        <strain evidence="2">CkLH20</strain>
    </source>
</reference>
<feature type="region of interest" description="Disordered" evidence="1">
    <location>
        <begin position="1"/>
        <end position="20"/>
    </location>
</feature>
<dbReference type="EMBL" id="JAATWM020000022">
    <property type="protein sequence ID" value="KAF9875307.1"/>
    <property type="molecule type" value="Genomic_DNA"/>
</dbReference>
<dbReference type="AlphaFoldDB" id="A0A9P6I1L9"/>
<comment type="caution">
    <text evidence="2">The sequence shown here is derived from an EMBL/GenBank/DDBJ whole genome shotgun (WGS) entry which is preliminary data.</text>
</comment>
<evidence type="ECO:0000313" key="2">
    <source>
        <dbReference type="EMBL" id="KAF9875307.1"/>
    </source>
</evidence>
<evidence type="ECO:0000256" key="1">
    <source>
        <dbReference type="SAM" id="MobiDB-lite"/>
    </source>
</evidence>
<evidence type="ECO:0000313" key="3">
    <source>
        <dbReference type="Proteomes" id="UP000781932"/>
    </source>
</evidence>